<reference evidence="1" key="1">
    <citation type="submission" date="2024-02" db="EMBL/GenBank/DDBJ databases">
        <title>Bacteria isolated from the canopy kelp, Nereocystis luetkeana.</title>
        <authorList>
            <person name="Pfister C.A."/>
            <person name="Younker I.T."/>
            <person name="Light S.H."/>
        </authorList>
    </citation>
    <scope>NUCLEOTIDE SEQUENCE</scope>
    <source>
        <strain evidence="1">TN.2.01</strain>
    </source>
</reference>
<comment type="caution">
    <text evidence="1">The sequence shown here is derived from an EMBL/GenBank/DDBJ whole genome shotgun (WGS) entry which is preliminary data.</text>
</comment>
<organism evidence="1 2">
    <name type="scientific">Pseudoalteromonas undina</name>
    <dbReference type="NCBI Taxonomy" id="43660"/>
    <lineage>
        <taxon>Bacteria</taxon>
        <taxon>Pseudomonadati</taxon>
        <taxon>Pseudomonadota</taxon>
        <taxon>Gammaproteobacteria</taxon>
        <taxon>Alteromonadales</taxon>
        <taxon>Pseudoalteromonadaceae</taxon>
        <taxon>Pseudoalteromonas</taxon>
    </lineage>
</organism>
<protein>
    <submittedName>
        <fullName evidence="1">Retron Ec78 anti-phage system effector ATPase PtuA</fullName>
    </submittedName>
</protein>
<dbReference type="EMBL" id="JBAKAX010000019">
    <property type="protein sequence ID" value="MEL0605545.1"/>
    <property type="molecule type" value="Genomic_DNA"/>
</dbReference>
<sequence>MNNRNKKTLKDLESKANKGELFPTFQLYQNFKDGLNNIEKDKEKSELYFKECVNYINKRKPVNKLVLDELELIDFRSFKHFKGSFESDLTVIIGNNGQGKTSILNSIAKTLSWLTSNISKEDGAGQRVSDIYDINRNSAGRYADILTNFSFGNGAKRITARLSRSAAGTSNKRDSDVKQLKEFANIFRIINDNEIVNLPLLGFYSVERSHPISKSNKESSELRDDRFDAYTSSLSGAGKFEHFIEWFISLNKKAKKDSSHEIFELQQQVEALELSVKNGINSLKPILEETKKKLVVSKLKYQTAKENQTLTDSQRLRVVVSAICKIIPSINNIWVETDSGSDIVMIDNDSTIIRVEQLSDGQRVFLSLVSDIVRRLIMLNPKLDNPLEGIGILLIDEVELHLHPKWQQNIVPDLQKAFPNLQLIITTHSPLVLSTIDKRNIRLFENNDLAESIELSKPEFQTKGVINSDVLEQLMGTFASPQNIEETHFISDFEKALQNGIFKDNKVAQEYYSKITSHFGENSSEVKKCQSLIRIQLMKDQVQSKIRSKNS</sequence>
<gene>
    <name evidence="1" type="primary">ptuA</name>
    <name evidence="1" type="ORF">V6250_15330</name>
</gene>
<evidence type="ECO:0000313" key="1">
    <source>
        <dbReference type="EMBL" id="MEL0605545.1"/>
    </source>
</evidence>
<name>A0ACC6R762_9GAMM</name>
<evidence type="ECO:0000313" key="2">
    <source>
        <dbReference type="Proteomes" id="UP001374952"/>
    </source>
</evidence>
<keyword evidence="2" id="KW-1185">Reference proteome</keyword>
<proteinExistence type="predicted"/>
<dbReference type="Proteomes" id="UP001374952">
    <property type="component" value="Unassembled WGS sequence"/>
</dbReference>
<accession>A0ACC6R762</accession>